<evidence type="ECO:0008006" key="4">
    <source>
        <dbReference type="Google" id="ProtNLM"/>
    </source>
</evidence>
<dbReference type="EMBL" id="LGRX02033832">
    <property type="protein sequence ID" value="KAK3239758.1"/>
    <property type="molecule type" value="Genomic_DNA"/>
</dbReference>
<dbReference type="PANTHER" id="PTHR11319:SF35">
    <property type="entry name" value="OUTER MEMBRANE PROTEIN PMPC-RELATED"/>
    <property type="match status" value="1"/>
</dbReference>
<dbReference type="InterPro" id="IPR011050">
    <property type="entry name" value="Pectin_lyase_fold/virulence"/>
</dbReference>
<feature type="signal peptide" evidence="1">
    <location>
        <begin position="1"/>
        <end position="25"/>
    </location>
</feature>
<organism evidence="2 3">
    <name type="scientific">Cymbomonas tetramitiformis</name>
    <dbReference type="NCBI Taxonomy" id="36881"/>
    <lineage>
        <taxon>Eukaryota</taxon>
        <taxon>Viridiplantae</taxon>
        <taxon>Chlorophyta</taxon>
        <taxon>Pyramimonadophyceae</taxon>
        <taxon>Pyramimonadales</taxon>
        <taxon>Pyramimonadaceae</taxon>
        <taxon>Cymbomonas</taxon>
    </lineage>
</organism>
<evidence type="ECO:0000256" key="1">
    <source>
        <dbReference type="SAM" id="SignalP"/>
    </source>
</evidence>
<keyword evidence="3" id="KW-1185">Reference proteome</keyword>
<feature type="chain" id="PRO_5042121665" description="Right handed beta helix domain-containing protein" evidence="1">
    <location>
        <begin position="26"/>
        <end position="1348"/>
    </location>
</feature>
<dbReference type="InterPro" id="IPR006626">
    <property type="entry name" value="PbH1"/>
</dbReference>
<reference evidence="2 3" key="1">
    <citation type="journal article" date="2015" name="Genome Biol. Evol.">
        <title>Comparative Genomics of a Bacterivorous Green Alga Reveals Evolutionary Causalities and Consequences of Phago-Mixotrophic Mode of Nutrition.</title>
        <authorList>
            <person name="Burns J.A."/>
            <person name="Paasch A."/>
            <person name="Narechania A."/>
            <person name="Kim E."/>
        </authorList>
    </citation>
    <scope>NUCLEOTIDE SEQUENCE [LARGE SCALE GENOMIC DNA]</scope>
    <source>
        <strain evidence="2 3">PLY_AMNH</strain>
    </source>
</reference>
<sequence>MAGKNLSRALIPLWLVFALAFLAHAVTPFTSSVGVRDFLDPKAVLNEYEQDVADFVPPHGVLRVPVTVTSHAFLRALVKAKHLRTSTEEYEGRLLRNTVSVQRNAATLFRVEGELQRRRGSTDVAEAVQATVVRTELGELYLVQLNGVTTRTSAAIQSIRGRDDALSRYRMLQSAECADDEAFRDEKAYPCSTWEGYNCSDAVGWGYTEEGTAEILESSAVSQFGYTEEGMTNILESCELSCGLCRNPPPPKVCVDDLQFEDELGNACSTWEGYNCSEALSLGYTEEGKADILESCELSCGLCVALPPPPPPAPEYANVSSCITYISLMSGTCESNGLRPVLDEAECEVASLEAGYLDSSVSRDYGDPNYPIGCYIYSFYGVDRLWINEEVNFVTYGNCTTYSRCICACFLPPPPPSSPPTSMLLINGTATIWNSSEAADQMTEAVSMPDISIVYLQTNIKIKSTYTIEHALEIIGQCDGQRCIIEGGFSCLGAHGSTDQDRCRIFEVTIYGALTVRSLLLRGGRREGGFDTSRDGTDESSQQGGAIFSQGVSLSVIDCSLQSNSADFGGAIYVTSSENWDRKLGRDADTLRVHIEGSSFEENDAEKAGAGLYLQTPSEHHHLALVLKNCTFINNHCSNGVQDCGTASGEGGAVYLYTATFDTMTAVIEDSVFFNNSAVQNGGALCVYGDDIFAVNVFMNVTLSRCSFTSNHVQSGGGAVYFHSKHEFSAFLQAVDCAFTGNSAVSGGAVSLAAHEQSSRSKPSLNQSIYALNSRFERCSFMDNVAQESGGALHMHSLSGSSSIAELSDVLLHYNTAAGSSGGALFVEVESTESFCDVIFERVTLSNNIAKGEGGAVHLAAFSGSVRMNSSRSRFSNNSAGTHGGAMYAFAEVSDASHTQLTCHHTNFSGNAAKQSGAGLYLANAHVEVLASCIEGNVAGTEGGGVYSSVYSVVHMGNATELVGNVAWTRGGAAVVDSSSHFELSACVIEHNEALQESGGGLSVTDNSTLIMRNSTAKANVAATFGGAVYALSSVVRLVERSVLDGNSALYEGGAVFVAGNGEAWSTLQMHDVELLGGGVRSRGGGLFVRGHCKAVVASSRISGASAAMQGGGIALDGMCQVHMEQVHVEQCTAQQGGGVHVGNGSMLTLGHSVLQHNAAWQAGGGIRIASGGAVAAANTSFAGNSVSTSSGCGTEGNGAGVSGGSHIIELVLEECNFEEGRALRGGGVFLDTPKTEMRFQRLRFAHNNATLGGSIFWEYANTSGLVPPQCSDCEQPAGTALLATNAVSFVVLQEGASDPVQVVQGTSTFGLDPPIRKERASGAPPERLLGFIGEAGFRRLILRREGL</sequence>
<protein>
    <recommendedName>
        <fullName evidence="4">Right handed beta helix domain-containing protein</fullName>
    </recommendedName>
</protein>
<name>A0AAE0BNC2_9CHLO</name>
<evidence type="ECO:0000313" key="3">
    <source>
        <dbReference type="Proteomes" id="UP001190700"/>
    </source>
</evidence>
<dbReference type="SUPFAM" id="SSF51126">
    <property type="entry name" value="Pectin lyase-like"/>
    <property type="match status" value="3"/>
</dbReference>
<evidence type="ECO:0000313" key="2">
    <source>
        <dbReference type="EMBL" id="KAK3239758.1"/>
    </source>
</evidence>
<dbReference type="PANTHER" id="PTHR11319">
    <property type="entry name" value="G PROTEIN-COUPLED RECEPTOR-RELATED"/>
    <property type="match status" value="1"/>
</dbReference>
<proteinExistence type="predicted"/>
<dbReference type="SMART" id="SM00710">
    <property type="entry name" value="PbH1"/>
    <property type="match status" value="14"/>
</dbReference>
<gene>
    <name evidence="2" type="ORF">CYMTET_50341</name>
</gene>
<comment type="caution">
    <text evidence="2">The sequence shown here is derived from an EMBL/GenBank/DDBJ whole genome shotgun (WGS) entry which is preliminary data.</text>
</comment>
<dbReference type="Proteomes" id="UP001190700">
    <property type="component" value="Unassembled WGS sequence"/>
</dbReference>
<accession>A0AAE0BNC2</accession>
<keyword evidence="1" id="KW-0732">Signal</keyword>